<dbReference type="Gene3D" id="3.40.462.20">
    <property type="match status" value="1"/>
</dbReference>
<dbReference type="PROSITE" id="PS51387">
    <property type="entry name" value="FAD_PCMH"/>
    <property type="match status" value="1"/>
</dbReference>
<dbReference type="InterPro" id="IPR036318">
    <property type="entry name" value="FAD-bd_PCMH-like_sf"/>
</dbReference>
<keyword evidence="3" id="KW-0285">Flavoprotein</keyword>
<keyword evidence="5" id="KW-0560">Oxidoreductase</keyword>
<evidence type="ECO:0000256" key="1">
    <source>
        <dbReference type="ARBA" id="ARBA00001974"/>
    </source>
</evidence>
<dbReference type="Gene3D" id="3.30.465.10">
    <property type="match status" value="1"/>
</dbReference>
<dbReference type="PROSITE" id="PS00862">
    <property type="entry name" value="OX2_COVAL_FAD"/>
    <property type="match status" value="1"/>
</dbReference>
<reference evidence="7 8" key="1">
    <citation type="submission" date="2023-08" db="EMBL/GenBank/DDBJ databases">
        <title>Black Yeasts Isolated from many extreme environments.</title>
        <authorList>
            <person name="Coleine C."/>
            <person name="Stajich J.E."/>
            <person name="Selbmann L."/>
        </authorList>
    </citation>
    <scope>NUCLEOTIDE SEQUENCE [LARGE SCALE GENOMIC DNA]</scope>
    <source>
        <strain evidence="7 8">CCFEE 5792</strain>
    </source>
</reference>
<protein>
    <recommendedName>
        <fullName evidence="6">FAD-binding PCMH-type domain-containing protein</fullName>
    </recommendedName>
</protein>
<dbReference type="InterPro" id="IPR016167">
    <property type="entry name" value="FAD-bd_PCMH_sub1"/>
</dbReference>
<comment type="caution">
    <text evidence="7">The sequence shown here is derived from an EMBL/GenBank/DDBJ whole genome shotgun (WGS) entry which is preliminary data.</text>
</comment>
<dbReference type="PANTHER" id="PTHR42973:SF39">
    <property type="entry name" value="FAD-BINDING PCMH-TYPE DOMAIN-CONTAINING PROTEIN"/>
    <property type="match status" value="1"/>
</dbReference>
<organism evidence="7 8">
    <name type="scientific">Exophiala bonariae</name>
    <dbReference type="NCBI Taxonomy" id="1690606"/>
    <lineage>
        <taxon>Eukaryota</taxon>
        <taxon>Fungi</taxon>
        <taxon>Dikarya</taxon>
        <taxon>Ascomycota</taxon>
        <taxon>Pezizomycotina</taxon>
        <taxon>Eurotiomycetes</taxon>
        <taxon>Chaetothyriomycetidae</taxon>
        <taxon>Chaetothyriales</taxon>
        <taxon>Herpotrichiellaceae</taxon>
        <taxon>Exophiala</taxon>
    </lineage>
</organism>
<evidence type="ECO:0000256" key="3">
    <source>
        <dbReference type="ARBA" id="ARBA00022630"/>
    </source>
</evidence>
<dbReference type="GO" id="GO:0016491">
    <property type="term" value="F:oxidoreductase activity"/>
    <property type="evidence" value="ECO:0007669"/>
    <property type="project" value="UniProtKB-KW"/>
</dbReference>
<evidence type="ECO:0000313" key="7">
    <source>
        <dbReference type="EMBL" id="KAK5064365.1"/>
    </source>
</evidence>
<evidence type="ECO:0000259" key="6">
    <source>
        <dbReference type="PROSITE" id="PS51387"/>
    </source>
</evidence>
<evidence type="ECO:0000256" key="2">
    <source>
        <dbReference type="ARBA" id="ARBA00005466"/>
    </source>
</evidence>
<evidence type="ECO:0000256" key="5">
    <source>
        <dbReference type="ARBA" id="ARBA00023002"/>
    </source>
</evidence>
<dbReference type="Gene3D" id="3.30.43.10">
    <property type="entry name" value="Uridine Diphospho-n-acetylenolpyruvylglucosamine Reductase, domain 2"/>
    <property type="match status" value="1"/>
</dbReference>
<dbReference type="GeneID" id="89968420"/>
<dbReference type="GO" id="GO:0071949">
    <property type="term" value="F:FAD binding"/>
    <property type="evidence" value="ECO:0007669"/>
    <property type="project" value="InterPro"/>
</dbReference>
<keyword evidence="8" id="KW-1185">Reference proteome</keyword>
<evidence type="ECO:0000313" key="8">
    <source>
        <dbReference type="Proteomes" id="UP001358417"/>
    </source>
</evidence>
<dbReference type="SUPFAM" id="SSF56176">
    <property type="entry name" value="FAD-binding/transporter-associated domain-like"/>
    <property type="match status" value="1"/>
</dbReference>
<dbReference type="InterPro" id="IPR050416">
    <property type="entry name" value="FAD-linked_Oxidoreductase"/>
</dbReference>
<dbReference type="InterPro" id="IPR016166">
    <property type="entry name" value="FAD-bd_PCMH"/>
</dbReference>
<dbReference type="InterPro" id="IPR006093">
    <property type="entry name" value="Oxy_OxRdtase_FAD_BS"/>
</dbReference>
<gene>
    <name evidence="7" type="ORF">LTR84_000198</name>
</gene>
<feature type="domain" description="FAD-binding PCMH-type" evidence="6">
    <location>
        <begin position="28"/>
        <end position="201"/>
    </location>
</feature>
<dbReference type="InterPro" id="IPR016169">
    <property type="entry name" value="FAD-bd_PCMH_sub2"/>
</dbReference>
<dbReference type="PANTHER" id="PTHR42973">
    <property type="entry name" value="BINDING OXIDOREDUCTASE, PUTATIVE (AFU_ORTHOLOGUE AFUA_1G17690)-RELATED"/>
    <property type="match status" value="1"/>
</dbReference>
<accession>A0AAV9NTW6</accession>
<comment type="similarity">
    <text evidence="2">Belongs to the oxygen-dependent FAD-linked oxidoreductase family.</text>
</comment>
<sequence>MSDTVQILHPADDGYENIRNRCFNARVPNRRPAEIVLPWTTAEVAYAIKRANAQGLKVGVRSGGHHFPCSPLRDSGMLLDLKDLNKAFDYNKDTKIISFSPAHTVQDISTTLRPHKRFFPHGHSRTVGMGGFYLAGGQGCFVRGWGYTCDGWVTQLEVVTANGDIVIANATENQDLFWAAPGSGVGFFGVITRMWGKTIPSKKLYDVSYIVDSTDIFKPLLKWSLQTAERVPRYGSDLFICTFYADAEEKTTEDESKAKRVFMLLNQTVHCDSMEEALVLASPWQSFPDAFRKHLVAEIPMTERQWEELWDLQERFQPHGAGERWKVDSVISDATVSLDEFVDKITPALFDLPTRRATGAIIPLDYIPDEADHALSLPQKSTVSTLVCYSDPALDAKVDTWMKKTYTELEKVAVGIYVADHDKDQRLSRVMTDSALRKWLKIRAKYDPYELFTGHHGFDNVLPENQANGRT</sequence>
<dbReference type="Pfam" id="PF01565">
    <property type="entry name" value="FAD_binding_4"/>
    <property type="match status" value="1"/>
</dbReference>
<name>A0AAV9NTW6_9EURO</name>
<dbReference type="Proteomes" id="UP001358417">
    <property type="component" value="Unassembled WGS sequence"/>
</dbReference>
<evidence type="ECO:0000256" key="4">
    <source>
        <dbReference type="ARBA" id="ARBA00022827"/>
    </source>
</evidence>
<dbReference type="InterPro" id="IPR006094">
    <property type="entry name" value="Oxid_FAD_bind_N"/>
</dbReference>
<dbReference type="AlphaFoldDB" id="A0AAV9NTW6"/>
<proteinExistence type="inferred from homology"/>
<comment type="cofactor">
    <cofactor evidence="1">
        <name>FAD</name>
        <dbReference type="ChEBI" id="CHEBI:57692"/>
    </cofactor>
</comment>
<dbReference type="RefSeq" id="XP_064711689.1">
    <property type="nucleotide sequence ID" value="XM_064843829.1"/>
</dbReference>
<keyword evidence="4" id="KW-0274">FAD</keyword>
<dbReference type="EMBL" id="JAVRRD010000001">
    <property type="protein sequence ID" value="KAK5064365.1"/>
    <property type="molecule type" value="Genomic_DNA"/>
</dbReference>